<keyword evidence="5" id="KW-1185">Reference proteome</keyword>
<feature type="compositionally biased region" description="Basic and acidic residues" evidence="2">
    <location>
        <begin position="633"/>
        <end position="643"/>
    </location>
</feature>
<feature type="compositionally biased region" description="Polar residues" evidence="2">
    <location>
        <begin position="84"/>
        <end position="95"/>
    </location>
</feature>
<dbReference type="AlphaFoldDB" id="S8BIY1"/>
<feature type="compositionally biased region" description="Basic residues" evidence="2">
    <location>
        <begin position="496"/>
        <end position="505"/>
    </location>
</feature>
<accession>S8BIY1</accession>
<feature type="region of interest" description="Disordered" evidence="2">
    <location>
        <begin position="81"/>
        <end position="114"/>
    </location>
</feature>
<feature type="region of interest" description="Disordered" evidence="2">
    <location>
        <begin position="564"/>
        <end position="798"/>
    </location>
</feature>
<dbReference type="HOGENOM" id="CLU_352332_0_0_1"/>
<feature type="region of interest" description="Disordered" evidence="2">
    <location>
        <begin position="331"/>
        <end position="522"/>
    </location>
</feature>
<evidence type="ECO:0000256" key="2">
    <source>
        <dbReference type="SAM" id="MobiDB-lite"/>
    </source>
</evidence>
<name>S8BIY1_DACHA</name>
<evidence type="ECO:0000313" key="5">
    <source>
        <dbReference type="Proteomes" id="UP000015100"/>
    </source>
</evidence>
<proteinExistence type="predicted"/>
<feature type="compositionally biased region" description="Gly residues" evidence="2">
    <location>
        <begin position="697"/>
        <end position="709"/>
    </location>
</feature>
<evidence type="ECO:0000256" key="3">
    <source>
        <dbReference type="SAM" id="Phobius"/>
    </source>
</evidence>
<dbReference type="OMA" id="CCGACRV"/>
<organism evidence="4 5">
    <name type="scientific">Dactylellina haptotyla (strain CBS 200.50)</name>
    <name type="common">Nematode-trapping fungus</name>
    <name type="synonym">Monacrosporium haptotylum</name>
    <dbReference type="NCBI Taxonomy" id="1284197"/>
    <lineage>
        <taxon>Eukaryota</taxon>
        <taxon>Fungi</taxon>
        <taxon>Dikarya</taxon>
        <taxon>Ascomycota</taxon>
        <taxon>Pezizomycotina</taxon>
        <taxon>Orbiliomycetes</taxon>
        <taxon>Orbiliales</taxon>
        <taxon>Orbiliaceae</taxon>
        <taxon>Dactylellina</taxon>
    </lineage>
</organism>
<evidence type="ECO:0000313" key="4">
    <source>
        <dbReference type="EMBL" id="EPS35242.1"/>
    </source>
</evidence>
<keyword evidence="3" id="KW-1133">Transmembrane helix</keyword>
<feature type="compositionally biased region" description="Low complexity" evidence="2">
    <location>
        <begin position="451"/>
        <end position="472"/>
    </location>
</feature>
<feature type="coiled-coil region" evidence="1">
    <location>
        <begin position="304"/>
        <end position="331"/>
    </location>
</feature>
<feature type="compositionally biased region" description="Basic and acidic residues" evidence="2">
    <location>
        <begin position="783"/>
        <end position="798"/>
    </location>
</feature>
<reference evidence="5" key="2">
    <citation type="submission" date="2013-04" db="EMBL/GenBank/DDBJ databases">
        <title>Genomic mechanisms accounting for the adaptation to parasitism in nematode-trapping fungi.</title>
        <authorList>
            <person name="Ahren D.G."/>
        </authorList>
    </citation>
    <scope>NUCLEOTIDE SEQUENCE [LARGE SCALE GENOMIC DNA]</scope>
    <source>
        <strain evidence="5">CBS 200.50</strain>
    </source>
</reference>
<protein>
    <submittedName>
        <fullName evidence="4">Uncharacterized protein</fullName>
    </submittedName>
</protein>
<sequence length="798" mass="86425">MSDGMPPSLLLSTPEPLITSYIYATAVAAQYTSTNSADNNIGTIIGVTFGVIGFILILCLFTCCCGACRVRSIPRSGDLEKGSGTISVSLPSSSGGCERLAPPGAGRRNLQGQATRYRTLRFEEREEERSVEGVGGPGEGVGGIRRPAYAYLHHGGGYGRRTPPRPRSPGVNMGIPGPGPGPPRPPPYLGTLPNLRFPISEVTTTSSYAGSSIGTSPRIPHAHTAGPEFLRPITPVPVPPKPPTPGRTSRPVSIHQNCVSKEALENIVDQVVDAQIADIQRVEDDLLDEQTQRQRDGIRAKMRDSDLREHIRNLKERTRNLEDESKEILFRTTTGRPHTPLPPVIIRNTCIHRSDSRRGSRGSDSGSDTDINPRGPPLGPLPVGPGGPGLRGPRGPHPLFGGMEGYGSTPPTAPLSPTSSFRPPGPPGPPGVGIGYPVNDYDHSMDDGSEESAFATASEEAPSPRTTAPPRRASIEYHPTHVPAVPPGNTRNQPRMPRRRVRPSHTLRPGSFGRGHPYQPSLDTEATGLAYARPEINDQRSYMGPRPFPQNPDAYRMRGMGEHIRRGNIPRGPPFVQHSGPNLRPHRRPSVERHMNDMNVGPEGQRRRRSMSDQPSDIGGAGLSQTRGARRPQGVDRSVHFESDEPIEEFPQFPLGGSTSQFDRRGRRNSSSGIPGEFPPHMRTSQPHVQGRRRSSGHGGMHMGVGMGSGPPDSDISTEMGPEYGFPPGGFRGTPRRTSSTIAEPPYMDGGRESYLDRMGRMGDMETIPSQGTGSETNGESGTGRDGRYHYHRYPQDY</sequence>
<gene>
    <name evidence="4" type="ORF">H072_11508</name>
</gene>
<dbReference type="Proteomes" id="UP000015100">
    <property type="component" value="Unassembled WGS sequence"/>
</dbReference>
<feature type="compositionally biased region" description="Pro residues" evidence="2">
    <location>
        <begin position="374"/>
        <end position="385"/>
    </location>
</feature>
<keyword evidence="3" id="KW-0472">Membrane</keyword>
<keyword evidence="1" id="KW-0175">Coiled coil</keyword>
<feature type="compositionally biased region" description="Basic and acidic residues" evidence="2">
    <location>
        <begin position="750"/>
        <end position="764"/>
    </location>
</feature>
<keyword evidence="3" id="KW-0812">Transmembrane</keyword>
<dbReference type="OrthoDB" id="5388580at2759"/>
<dbReference type="EMBL" id="AQGS01001233">
    <property type="protein sequence ID" value="EPS35242.1"/>
    <property type="molecule type" value="Genomic_DNA"/>
</dbReference>
<comment type="caution">
    <text evidence="4">The sequence shown here is derived from an EMBL/GenBank/DDBJ whole genome shotgun (WGS) entry which is preliminary data.</text>
</comment>
<reference evidence="4 5" key="1">
    <citation type="journal article" date="2013" name="PLoS Genet.">
        <title>Genomic mechanisms accounting for the adaptation to parasitism in nematode-trapping fungi.</title>
        <authorList>
            <person name="Meerupati T."/>
            <person name="Andersson K.M."/>
            <person name="Friman E."/>
            <person name="Kumar D."/>
            <person name="Tunlid A."/>
            <person name="Ahren D."/>
        </authorList>
    </citation>
    <scope>NUCLEOTIDE SEQUENCE [LARGE SCALE GENOMIC DNA]</scope>
    <source>
        <strain evidence="4 5">CBS 200.50</strain>
    </source>
</reference>
<evidence type="ECO:0000256" key="1">
    <source>
        <dbReference type="SAM" id="Coils"/>
    </source>
</evidence>
<feature type="transmembrane region" description="Helical" evidence="3">
    <location>
        <begin position="41"/>
        <end position="68"/>
    </location>
</feature>